<dbReference type="AlphaFoldDB" id="A0A562SYA5"/>
<organism evidence="1 2">
    <name type="scientific">Chitinophaga japonensis</name>
    <name type="common">Flexibacter japonensis</name>
    <dbReference type="NCBI Taxonomy" id="104662"/>
    <lineage>
        <taxon>Bacteria</taxon>
        <taxon>Pseudomonadati</taxon>
        <taxon>Bacteroidota</taxon>
        <taxon>Chitinophagia</taxon>
        <taxon>Chitinophagales</taxon>
        <taxon>Chitinophagaceae</taxon>
        <taxon>Chitinophaga</taxon>
    </lineage>
</organism>
<dbReference type="RefSeq" id="WP_145716073.1">
    <property type="nucleotide sequence ID" value="NZ_BAAAFY010000005.1"/>
</dbReference>
<reference evidence="1 2" key="1">
    <citation type="journal article" date="2013" name="Stand. Genomic Sci.">
        <title>Genomic Encyclopedia of Type Strains, Phase I: The one thousand microbial genomes (KMG-I) project.</title>
        <authorList>
            <person name="Kyrpides N.C."/>
            <person name="Woyke T."/>
            <person name="Eisen J.A."/>
            <person name="Garrity G."/>
            <person name="Lilburn T.G."/>
            <person name="Beck B.J."/>
            <person name="Whitman W.B."/>
            <person name="Hugenholtz P."/>
            <person name="Klenk H.P."/>
        </authorList>
    </citation>
    <scope>NUCLEOTIDE SEQUENCE [LARGE SCALE GENOMIC DNA]</scope>
    <source>
        <strain evidence="1 2">DSM 13484</strain>
    </source>
</reference>
<protein>
    <submittedName>
        <fullName evidence="1">Uncharacterized protein</fullName>
    </submittedName>
</protein>
<keyword evidence="2" id="KW-1185">Reference proteome</keyword>
<evidence type="ECO:0000313" key="2">
    <source>
        <dbReference type="Proteomes" id="UP000316778"/>
    </source>
</evidence>
<dbReference type="EMBL" id="VLLG01000004">
    <property type="protein sequence ID" value="TWI86335.1"/>
    <property type="molecule type" value="Genomic_DNA"/>
</dbReference>
<gene>
    <name evidence="1" type="ORF">LX66_3589</name>
</gene>
<dbReference type="Proteomes" id="UP000316778">
    <property type="component" value="Unassembled WGS sequence"/>
</dbReference>
<accession>A0A562SYA5</accession>
<proteinExistence type="predicted"/>
<sequence>MAKKKLQALLTEKAEKYYNKLAYDLEPKRNSGHGASQSDVVNYVLETLADIEAVVGDPVIWLQEQKESKSNDQP</sequence>
<name>A0A562SYA5_CHIJA</name>
<comment type="caution">
    <text evidence="1">The sequence shown here is derived from an EMBL/GenBank/DDBJ whole genome shotgun (WGS) entry which is preliminary data.</text>
</comment>
<evidence type="ECO:0000313" key="1">
    <source>
        <dbReference type="EMBL" id="TWI86335.1"/>
    </source>
</evidence>